<dbReference type="AlphaFoldDB" id="A0A4C1VCA4"/>
<keyword evidence="10" id="KW-1185">Reference proteome</keyword>
<dbReference type="FunFam" id="1.10.150.240:FF:000001">
    <property type="entry name" value="Haloacid dehalogenase-like hydrolase domain"/>
    <property type="match status" value="1"/>
</dbReference>
<evidence type="ECO:0000256" key="1">
    <source>
        <dbReference type="ARBA" id="ARBA00001946"/>
    </source>
</evidence>
<dbReference type="InterPro" id="IPR023198">
    <property type="entry name" value="PGP-like_dom2"/>
</dbReference>
<keyword evidence="3" id="KW-0479">Metal-binding</keyword>
<dbReference type="PANTHER" id="PTHR18901">
    <property type="entry name" value="2-DEOXYGLUCOSE-6-PHOSPHATE PHOSPHATASE 2"/>
    <property type="match status" value="1"/>
</dbReference>
<dbReference type="Proteomes" id="UP000299102">
    <property type="component" value="Unassembled WGS sequence"/>
</dbReference>
<comment type="caution">
    <text evidence="9">The sequence shown here is derived from an EMBL/GenBank/DDBJ whole genome shotgun (WGS) entry which is preliminary data.</text>
</comment>
<evidence type="ECO:0000256" key="7">
    <source>
        <dbReference type="ARBA" id="ARBA00066578"/>
    </source>
</evidence>
<dbReference type="InterPro" id="IPR041492">
    <property type="entry name" value="HAD_2"/>
</dbReference>
<dbReference type="PANTHER" id="PTHR18901:SF38">
    <property type="entry name" value="PSEUDOURIDINE-5'-PHOSPHATASE"/>
    <property type="match status" value="1"/>
</dbReference>
<keyword evidence="5" id="KW-0460">Magnesium</keyword>
<dbReference type="GO" id="GO:1990738">
    <property type="term" value="F:pseudouridine 5'-phosphatase activity"/>
    <property type="evidence" value="ECO:0007669"/>
    <property type="project" value="UniProtKB-EC"/>
</dbReference>
<dbReference type="Pfam" id="PF13419">
    <property type="entry name" value="HAD_2"/>
    <property type="match status" value="1"/>
</dbReference>
<proteinExistence type="inferred from homology"/>
<dbReference type="OrthoDB" id="40579at2759"/>
<evidence type="ECO:0000256" key="5">
    <source>
        <dbReference type="ARBA" id="ARBA00022842"/>
    </source>
</evidence>
<dbReference type="SFLD" id="SFLDS00003">
    <property type="entry name" value="Haloacid_Dehalogenase"/>
    <property type="match status" value="1"/>
</dbReference>
<dbReference type="GO" id="GO:0046872">
    <property type="term" value="F:metal ion binding"/>
    <property type="evidence" value="ECO:0007669"/>
    <property type="project" value="UniProtKB-KW"/>
</dbReference>
<dbReference type="SFLD" id="SFLDG01129">
    <property type="entry name" value="C1.5:_HAD__Beta-PGM__Phosphata"/>
    <property type="match status" value="1"/>
</dbReference>
<reference evidence="9 10" key="1">
    <citation type="journal article" date="2019" name="Commun. Biol.">
        <title>The bagworm genome reveals a unique fibroin gene that provides high tensile strength.</title>
        <authorList>
            <person name="Kono N."/>
            <person name="Nakamura H."/>
            <person name="Ohtoshi R."/>
            <person name="Tomita M."/>
            <person name="Numata K."/>
            <person name="Arakawa K."/>
        </authorList>
    </citation>
    <scope>NUCLEOTIDE SEQUENCE [LARGE SCALE GENOMIC DNA]</scope>
</reference>
<accession>A0A4C1VCA4</accession>
<dbReference type="FunFam" id="3.40.50.1000:FF:000055">
    <property type="entry name" value="Haloacid dehalogenase-like hydrolase family protein"/>
    <property type="match status" value="1"/>
</dbReference>
<evidence type="ECO:0000256" key="3">
    <source>
        <dbReference type="ARBA" id="ARBA00022723"/>
    </source>
</evidence>
<keyword evidence="4" id="KW-0378">Hydrolase</keyword>
<comment type="cofactor">
    <cofactor evidence="1">
        <name>Mg(2+)</name>
        <dbReference type="ChEBI" id="CHEBI:18420"/>
    </cofactor>
</comment>
<dbReference type="Gene3D" id="3.40.50.1000">
    <property type="entry name" value="HAD superfamily/HAD-like"/>
    <property type="match status" value="1"/>
</dbReference>
<organism evidence="9 10">
    <name type="scientific">Eumeta variegata</name>
    <name type="common">Bagworm moth</name>
    <name type="synonym">Eumeta japonica</name>
    <dbReference type="NCBI Taxonomy" id="151549"/>
    <lineage>
        <taxon>Eukaryota</taxon>
        <taxon>Metazoa</taxon>
        <taxon>Ecdysozoa</taxon>
        <taxon>Arthropoda</taxon>
        <taxon>Hexapoda</taxon>
        <taxon>Insecta</taxon>
        <taxon>Pterygota</taxon>
        <taxon>Neoptera</taxon>
        <taxon>Endopterygota</taxon>
        <taxon>Lepidoptera</taxon>
        <taxon>Glossata</taxon>
        <taxon>Ditrysia</taxon>
        <taxon>Tineoidea</taxon>
        <taxon>Psychidae</taxon>
        <taxon>Oiketicinae</taxon>
        <taxon>Eumeta</taxon>
    </lineage>
</organism>
<dbReference type="InterPro" id="IPR006439">
    <property type="entry name" value="HAD-SF_hydro_IA"/>
</dbReference>
<evidence type="ECO:0000313" key="9">
    <source>
        <dbReference type="EMBL" id="GBP36160.1"/>
    </source>
</evidence>
<gene>
    <name evidence="9" type="primary">PUDP</name>
    <name evidence="9" type="ORF">EVAR_4304_1</name>
</gene>
<evidence type="ECO:0000256" key="6">
    <source>
        <dbReference type="ARBA" id="ARBA00052504"/>
    </source>
</evidence>
<sequence length="325" mass="36393">MQIDEVHEISDVVEVKHLLVHETQIQENRTEVETECGIGFTIKSGARTRTESGKEVSVDSEIDPYKSKNVASCARPRLRRVVRLRSPTRRSTPAVGGMEFKRATHVLFDMDGLILNTEDLYTIGFQQLASRYDKEFTFALKCKIMGKQTKEFAKDIIEDLELPLSVDEFVTETKAIFNDLFPTCELKLGAKKLIVHLHKHNVPIGLATSSSIESYELKTQNHKELFDLFSCYTWGSSDPDVKRGKPHPDVFLVAAGKFPTKPKPEDCLVFEDSLNGVTAARAAGMQVVMVPDPHLDKALASEATLVVNTLLDFQPELFGLPPYDP</sequence>
<dbReference type="NCBIfam" id="TIGR01509">
    <property type="entry name" value="HAD-SF-IA-v3"/>
    <property type="match status" value="1"/>
</dbReference>
<dbReference type="Gene3D" id="1.10.150.240">
    <property type="entry name" value="Putative phosphatase, domain 2"/>
    <property type="match status" value="1"/>
</dbReference>
<dbReference type="STRING" id="151549.A0A4C1VCA4"/>
<evidence type="ECO:0000256" key="2">
    <source>
        <dbReference type="ARBA" id="ARBA00006171"/>
    </source>
</evidence>
<protein>
    <recommendedName>
        <fullName evidence="7">pseudouridine 5'-phosphatase</fullName>
        <ecNumber evidence="7">3.1.3.96</ecNumber>
    </recommendedName>
    <alternativeName>
        <fullName evidence="8">Pseudouridine-5'-monophosphatase</fullName>
    </alternativeName>
</protein>
<evidence type="ECO:0000313" key="10">
    <source>
        <dbReference type="Proteomes" id="UP000299102"/>
    </source>
</evidence>
<name>A0A4C1VCA4_EUMVA</name>
<evidence type="ECO:0000256" key="4">
    <source>
        <dbReference type="ARBA" id="ARBA00022801"/>
    </source>
</evidence>
<dbReference type="SUPFAM" id="SSF56784">
    <property type="entry name" value="HAD-like"/>
    <property type="match status" value="1"/>
</dbReference>
<dbReference type="InterPro" id="IPR036412">
    <property type="entry name" value="HAD-like_sf"/>
</dbReference>
<comment type="similarity">
    <text evidence="2">Belongs to the HAD-like hydrolase superfamily. CbbY/CbbZ/Gph/YieH family.</text>
</comment>
<dbReference type="EC" id="3.1.3.96" evidence="7"/>
<dbReference type="InterPro" id="IPR023214">
    <property type="entry name" value="HAD_sf"/>
</dbReference>
<dbReference type="EMBL" id="BGZK01000315">
    <property type="protein sequence ID" value="GBP36160.1"/>
    <property type="molecule type" value="Genomic_DNA"/>
</dbReference>
<evidence type="ECO:0000256" key="8">
    <source>
        <dbReference type="ARBA" id="ARBA00083904"/>
    </source>
</evidence>
<comment type="catalytic activity">
    <reaction evidence="6">
        <text>psi-UMP + H2O = pseudouridine + phosphate</text>
        <dbReference type="Rhea" id="RHEA:10944"/>
        <dbReference type="ChEBI" id="CHEBI:15377"/>
        <dbReference type="ChEBI" id="CHEBI:17802"/>
        <dbReference type="ChEBI" id="CHEBI:43474"/>
        <dbReference type="ChEBI" id="CHEBI:58380"/>
        <dbReference type="EC" id="3.1.3.96"/>
    </reaction>
</comment>